<dbReference type="EMBL" id="JAICCE010000014">
    <property type="protein sequence ID" value="KAG9268436.1"/>
    <property type="molecule type" value="Genomic_DNA"/>
</dbReference>
<sequence length="790" mass="84279">MEPDVVRLYSSSPPPLDEGGEEEDEDEFGDFGGYCSGVSSSFSLSEFDTPTSANQSHATETSPPDLYITSVQNASSSGKNVTSEEAEKLTENLQASFSIPNPLVNETSVSIAYCENRKPEGSEIVINGAPPSDLKGAPCVVSNTAQHRSASNPQPEAGSAAQQSDLSVVSGGHSVSNGQSKLNTGMALDGSTVTSLTNSTETGVGSRAESSSGPVSPSAAFQISLEKVSESEENVVDEVSMEFQDIPFNNTSGDQSIDEGRTEQQQEQEEVSTSFQEPSGQESVASFGEAVPESGSEDLGDWTETSVGPAAEADEVSGAQLCKDSLDHNMVPCMEVREDFEEVCGTTTDFTVEVVPDAEGDKVSEELKGTTEMDESFGDFRDAVGVVDFSRTESATQEGFADFVTAVSGCSTDDDFGDTDTLKDWKEEEELPEEDQEAANDRNIEETWCSELPPSDSFADFSSAPFDGSAGSRDGWVAFGMQEESESQRESWSAFGEEQPSSTAVATSGDNLQNDNVSVGTNCKLQNLFQSSFFPSEVTSEIKEVVPLQALLDPQDNPESSSHSVQGEAAAMWRHLLDTHSAHGLKVQWVGSRSNRILLDCLGIRNILFTGQKKRPLIVPMFASGLGMLEPTKDPVRPSPTSPAPQTPYSPGQGRSTLCTLQVASSLSSREDAGGVGSQLNLDFFGPVDDSSSDSDTDTPVLPGVDPELYELTTAKLDSSNVGSNVAEAFNKLMETVEKTSTVTRKTEKMEDGAISEEAARVISLLPDMSFMRARVLMFPYSLNPAANCP</sequence>
<feature type="compositionally biased region" description="Pro residues" evidence="1">
    <location>
        <begin position="637"/>
        <end position="648"/>
    </location>
</feature>
<feature type="region of interest" description="Disordered" evidence="1">
    <location>
        <begin position="1"/>
        <end position="87"/>
    </location>
</feature>
<protein>
    <submittedName>
        <fullName evidence="3">Aftiphilin-like</fullName>
    </submittedName>
</protein>
<dbReference type="GO" id="GO:0030121">
    <property type="term" value="C:AP-1 adaptor complex"/>
    <property type="evidence" value="ECO:0007669"/>
    <property type="project" value="TreeGrafter"/>
</dbReference>
<dbReference type="AlphaFoldDB" id="A0A8T2LGH2"/>
<dbReference type="Proteomes" id="UP000752171">
    <property type="component" value="Unassembled WGS sequence"/>
</dbReference>
<dbReference type="GO" id="GO:0032588">
    <property type="term" value="C:trans-Golgi network membrane"/>
    <property type="evidence" value="ECO:0007669"/>
    <property type="project" value="InterPro"/>
</dbReference>
<evidence type="ECO:0000313" key="4">
    <source>
        <dbReference type="Proteomes" id="UP000752171"/>
    </source>
</evidence>
<feature type="compositionally biased region" description="Polar residues" evidence="1">
    <location>
        <begin position="48"/>
        <end position="62"/>
    </location>
</feature>
<dbReference type="Pfam" id="PF15045">
    <property type="entry name" value="Clathrin_bdg"/>
    <property type="match status" value="1"/>
</dbReference>
<feature type="compositionally biased region" description="Polar residues" evidence="1">
    <location>
        <begin position="191"/>
        <end position="217"/>
    </location>
</feature>
<feature type="region of interest" description="Disordered" evidence="1">
    <location>
        <begin position="243"/>
        <end position="305"/>
    </location>
</feature>
<dbReference type="OrthoDB" id="5917212at2759"/>
<evidence type="ECO:0000256" key="1">
    <source>
        <dbReference type="SAM" id="MobiDB-lite"/>
    </source>
</evidence>
<dbReference type="PANTHER" id="PTHR16156">
    <property type="entry name" value="AFTIPHILIN A-RELATED"/>
    <property type="match status" value="1"/>
</dbReference>
<feature type="compositionally biased region" description="Polar residues" evidence="1">
    <location>
        <begin position="141"/>
        <end position="154"/>
    </location>
</feature>
<feature type="compositionally biased region" description="Polar residues" evidence="1">
    <location>
        <begin position="69"/>
        <end position="83"/>
    </location>
</feature>
<name>A0A8T2LGH2_ASTMX</name>
<proteinExistence type="predicted"/>
<dbReference type="InterPro" id="IPR046359">
    <property type="entry name" value="Aftin-like"/>
</dbReference>
<feature type="domain" description="Aftiphilin clathrin-binding box" evidence="2">
    <location>
        <begin position="571"/>
        <end position="635"/>
    </location>
</feature>
<accession>A0A8T2LGH2</accession>
<dbReference type="PANTHER" id="PTHR16156:SF10">
    <property type="entry name" value="AFTIPHILIN-RELATED"/>
    <property type="match status" value="1"/>
</dbReference>
<feature type="region of interest" description="Disordered" evidence="1">
    <location>
        <begin position="124"/>
        <end position="217"/>
    </location>
</feature>
<organism evidence="3 4">
    <name type="scientific">Astyanax mexicanus</name>
    <name type="common">Blind cave fish</name>
    <name type="synonym">Astyanax fasciatus mexicanus</name>
    <dbReference type="NCBI Taxonomy" id="7994"/>
    <lineage>
        <taxon>Eukaryota</taxon>
        <taxon>Metazoa</taxon>
        <taxon>Chordata</taxon>
        <taxon>Craniata</taxon>
        <taxon>Vertebrata</taxon>
        <taxon>Euteleostomi</taxon>
        <taxon>Actinopterygii</taxon>
        <taxon>Neopterygii</taxon>
        <taxon>Teleostei</taxon>
        <taxon>Ostariophysi</taxon>
        <taxon>Characiformes</taxon>
        <taxon>Characoidei</taxon>
        <taxon>Acestrorhamphidae</taxon>
        <taxon>Acestrorhamphinae</taxon>
        <taxon>Astyanax</taxon>
    </lineage>
</organism>
<feature type="compositionally biased region" description="Low complexity" evidence="1">
    <location>
        <begin position="164"/>
        <end position="180"/>
    </location>
</feature>
<dbReference type="InterPro" id="IPR029205">
    <property type="entry name" value="Clathrin-bd"/>
</dbReference>
<feature type="region of interest" description="Disordered" evidence="1">
    <location>
        <begin position="630"/>
        <end position="656"/>
    </location>
</feature>
<gene>
    <name evidence="3" type="primary">AFTPH</name>
    <name evidence="3" type="ORF">AMEX_G17411</name>
</gene>
<feature type="region of interest" description="Disordered" evidence="1">
    <location>
        <begin position="487"/>
        <end position="511"/>
    </location>
</feature>
<feature type="compositionally biased region" description="Polar residues" evidence="1">
    <location>
        <begin position="271"/>
        <end position="284"/>
    </location>
</feature>
<feature type="compositionally biased region" description="Low complexity" evidence="1">
    <location>
        <begin position="36"/>
        <end position="47"/>
    </location>
</feature>
<evidence type="ECO:0000259" key="2">
    <source>
        <dbReference type="Pfam" id="PF15045"/>
    </source>
</evidence>
<evidence type="ECO:0000313" key="3">
    <source>
        <dbReference type="EMBL" id="KAG9268436.1"/>
    </source>
</evidence>
<dbReference type="GO" id="GO:0030276">
    <property type="term" value="F:clathrin binding"/>
    <property type="evidence" value="ECO:0007669"/>
    <property type="project" value="InterPro"/>
</dbReference>
<comment type="caution">
    <text evidence="3">The sequence shown here is derived from an EMBL/GenBank/DDBJ whole genome shotgun (WGS) entry which is preliminary data.</text>
</comment>
<feature type="compositionally biased region" description="Polar residues" evidence="1">
    <location>
        <begin position="499"/>
        <end position="511"/>
    </location>
</feature>
<feature type="compositionally biased region" description="Acidic residues" evidence="1">
    <location>
        <begin position="18"/>
        <end position="29"/>
    </location>
</feature>
<reference evidence="3 4" key="1">
    <citation type="submission" date="2021-07" db="EMBL/GenBank/DDBJ databases">
        <authorList>
            <person name="Imarazene B."/>
            <person name="Zahm M."/>
            <person name="Klopp C."/>
            <person name="Cabau C."/>
            <person name="Beille S."/>
            <person name="Jouanno E."/>
            <person name="Castinel A."/>
            <person name="Lluch J."/>
            <person name="Gil L."/>
            <person name="Kuchtly C."/>
            <person name="Lopez Roques C."/>
            <person name="Donnadieu C."/>
            <person name="Parrinello H."/>
            <person name="Journot L."/>
            <person name="Du K."/>
            <person name="Schartl M."/>
            <person name="Retaux S."/>
            <person name="Guiguen Y."/>
        </authorList>
    </citation>
    <scope>NUCLEOTIDE SEQUENCE [LARGE SCALE GENOMIC DNA]</scope>
    <source>
        <strain evidence="3">Pach_M1</strain>
        <tissue evidence="3">Testis</tissue>
    </source>
</reference>